<dbReference type="Proteomes" id="UP001376459">
    <property type="component" value="Unassembled WGS sequence"/>
</dbReference>
<dbReference type="EMBL" id="JBBKAK010000001">
    <property type="protein sequence ID" value="MEJ8672903.1"/>
    <property type="molecule type" value="Genomic_DNA"/>
</dbReference>
<reference evidence="1 2" key="1">
    <citation type="submission" date="2024-03" db="EMBL/GenBank/DDBJ databases">
        <title>Novel Streptomyces species of biotechnological and ecological value are a feature of Machair soil.</title>
        <authorList>
            <person name="Prole J.R."/>
            <person name="Goodfellow M."/>
            <person name="Allenby N."/>
            <person name="Ward A.C."/>
        </authorList>
    </citation>
    <scope>NUCLEOTIDE SEQUENCE [LARGE SCALE GENOMIC DNA]</scope>
    <source>
        <strain evidence="1 2">MS1.AVA.1</strain>
    </source>
</reference>
<proteinExistence type="predicted"/>
<evidence type="ECO:0008006" key="3">
    <source>
        <dbReference type="Google" id="ProtNLM"/>
    </source>
</evidence>
<accession>A0ABU8UVG8</accession>
<evidence type="ECO:0000313" key="1">
    <source>
        <dbReference type="EMBL" id="MEJ8672903.1"/>
    </source>
</evidence>
<protein>
    <recommendedName>
        <fullName evidence="3">GNAT family N-acetyltransferase</fullName>
    </recommendedName>
</protein>
<organism evidence="1 2">
    <name type="scientific">Streptomyces machairae</name>
    <dbReference type="NCBI Taxonomy" id="3134109"/>
    <lineage>
        <taxon>Bacteria</taxon>
        <taxon>Bacillati</taxon>
        <taxon>Actinomycetota</taxon>
        <taxon>Actinomycetes</taxon>
        <taxon>Kitasatosporales</taxon>
        <taxon>Streptomycetaceae</taxon>
        <taxon>Streptomyces</taxon>
    </lineage>
</organism>
<evidence type="ECO:0000313" key="2">
    <source>
        <dbReference type="Proteomes" id="UP001376459"/>
    </source>
</evidence>
<gene>
    <name evidence="1" type="ORF">WKI71_44705</name>
</gene>
<keyword evidence="2" id="KW-1185">Reference proteome</keyword>
<comment type="caution">
    <text evidence="1">The sequence shown here is derived from an EMBL/GenBank/DDBJ whole genome shotgun (WGS) entry which is preliminary data.</text>
</comment>
<name>A0ABU8UVG8_9ACTN</name>
<sequence>MSVSAYDSFAELPAADWDALTVGSNIYSTSGFVGVREEALPPEAHARYLLARDSDGTPVAGLEVYCFTKAPHDLYAQGTCWVR</sequence>